<organism evidence="1 2">
    <name type="scientific">Bacillus paramycoides</name>
    <dbReference type="NCBI Taxonomy" id="2026194"/>
    <lineage>
        <taxon>Bacteria</taxon>
        <taxon>Bacillati</taxon>
        <taxon>Bacillota</taxon>
        <taxon>Bacilli</taxon>
        <taxon>Bacillales</taxon>
        <taxon>Bacillaceae</taxon>
        <taxon>Bacillus</taxon>
        <taxon>Bacillus cereus group</taxon>
    </lineage>
</organism>
<keyword evidence="2" id="KW-1185">Reference proteome</keyword>
<evidence type="ECO:0000313" key="1">
    <source>
        <dbReference type="EMBL" id="MED1567140.1"/>
    </source>
</evidence>
<dbReference type="SUPFAM" id="SSF56399">
    <property type="entry name" value="ADP-ribosylation"/>
    <property type="match status" value="1"/>
</dbReference>
<dbReference type="Gene3D" id="1.10.3800.10">
    <property type="entry name" value="ADP-ribosylation domain"/>
    <property type="match status" value="1"/>
</dbReference>
<sequence>MGIFYHVSSIKLDKGTILKPRYGDTINTHRYFRDTYSRFSQYLKESIFEDVRTNKFSSSPSRVKSIYLWQDLENAMKYKNKYNKSFIYEVVLEEPNLAKEFDMSWMDLTDFQYYDSIKEIADYYYSGKSVNEGSVNWGFYEDSGAKLEPIWETLYEGKATVKRLVSGKNCRYHF</sequence>
<gene>
    <name evidence="1" type="ORF">P4U88_14485</name>
</gene>
<name>A0ABU6MW87_9BACI</name>
<evidence type="ECO:0000313" key="2">
    <source>
        <dbReference type="Proteomes" id="UP001309448"/>
    </source>
</evidence>
<dbReference type="RefSeq" id="WP_098305365.1">
    <property type="nucleotide sequence ID" value="NZ_JARLXY010000001.1"/>
</dbReference>
<dbReference type="EMBL" id="JARMDB010000009">
    <property type="protein sequence ID" value="MED1567140.1"/>
    <property type="molecule type" value="Genomic_DNA"/>
</dbReference>
<protein>
    <submittedName>
        <fullName evidence="1">DUF2441 domain-containing protein</fullName>
    </submittedName>
</protein>
<reference evidence="1 2" key="1">
    <citation type="submission" date="2023-03" db="EMBL/GenBank/DDBJ databases">
        <title>Bacillus Genome Sequencing.</title>
        <authorList>
            <person name="Dunlap C."/>
        </authorList>
    </citation>
    <scope>NUCLEOTIDE SEQUENCE [LARGE SCALE GENOMIC DNA]</scope>
    <source>
        <strain evidence="1 2">B-615</strain>
    </source>
</reference>
<proteinExistence type="predicted"/>
<accession>A0ABU6MW87</accession>
<comment type="caution">
    <text evidence="1">The sequence shown here is derived from an EMBL/GenBank/DDBJ whole genome shotgun (WGS) entry which is preliminary data.</text>
</comment>
<dbReference type="Gene3D" id="3.20.170.10">
    <property type="entry name" value="ADP-ribosylation domain"/>
    <property type="match status" value="1"/>
</dbReference>
<dbReference type="Proteomes" id="UP001309448">
    <property type="component" value="Unassembled WGS sequence"/>
</dbReference>